<protein>
    <recommendedName>
        <fullName evidence="7">Penicillin-binding protein 1A</fullName>
        <ecNumber evidence="24">2.4.99.28</ecNumber>
        <ecNumber evidence="6">3.4.16.4</ecNumber>
    </recommendedName>
</protein>
<evidence type="ECO:0000256" key="3">
    <source>
        <dbReference type="ARBA" id="ARBA00004752"/>
    </source>
</evidence>
<keyword evidence="19 28" id="KW-0472">Membrane</keyword>
<comment type="subcellular location">
    <subcellularLocation>
        <location evidence="2">Cell membrane</location>
        <topology evidence="2">Single-pass type II membrane protein</topology>
    </subcellularLocation>
</comment>
<dbReference type="InterPro" id="IPR050396">
    <property type="entry name" value="Glycosyltr_51/Transpeptidase"/>
</dbReference>
<dbReference type="FunFam" id="3.40.710.10:FF:000112">
    <property type="entry name" value="Penicillin-binding protein 1A"/>
    <property type="match status" value="1"/>
</dbReference>
<evidence type="ECO:0000256" key="11">
    <source>
        <dbReference type="ARBA" id="ARBA00022676"/>
    </source>
</evidence>
<evidence type="ECO:0000256" key="12">
    <source>
        <dbReference type="ARBA" id="ARBA00022679"/>
    </source>
</evidence>
<keyword evidence="14" id="KW-0378">Hydrolase</keyword>
<evidence type="ECO:0000256" key="22">
    <source>
        <dbReference type="ARBA" id="ARBA00023316"/>
    </source>
</evidence>
<proteinExistence type="inferred from homology"/>
<evidence type="ECO:0000256" key="25">
    <source>
        <dbReference type="ARBA" id="ARBA00049902"/>
    </source>
</evidence>
<dbReference type="Pfam" id="PF00905">
    <property type="entry name" value="Transpeptidase"/>
    <property type="match status" value="1"/>
</dbReference>
<evidence type="ECO:0000256" key="21">
    <source>
        <dbReference type="ARBA" id="ARBA00023268"/>
    </source>
</evidence>
<dbReference type="EC" id="3.4.16.4" evidence="6"/>
<comment type="function">
    <text evidence="1">Cell wall formation. Synthesis of cross-linked peptidoglycan from the lipid intermediates. The enzyme has a penicillin-insensitive transglycosylase N-terminal domain (formation of linear glycan strands) and a penicillin-sensitive transpeptidase C-terminal domain (cross-linking of the peptide subunits).</text>
</comment>
<evidence type="ECO:0000256" key="5">
    <source>
        <dbReference type="ARBA" id="ARBA00007739"/>
    </source>
</evidence>
<dbReference type="EC" id="2.4.99.28" evidence="24"/>
<evidence type="ECO:0000256" key="9">
    <source>
        <dbReference type="ARBA" id="ARBA00022645"/>
    </source>
</evidence>
<name>A0A6G4HXM9_CLOBO</name>
<keyword evidence="8" id="KW-1003">Cell membrane</keyword>
<dbReference type="GO" id="GO:0006508">
    <property type="term" value="P:proteolysis"/>
    <property type="evidence" value="ECO:0007669"/>
    <property type="project" value="UniProtKB-KW"/>
</dbReference>
<evidence type="ECO:0000256" key="13">
    <source>
        <dbReference type="ARBA" id="ARBA00022692"/>
    </source>
</evidence>
<reference evidence="29" key="1">
    <citation type="submission" date="2019-04" db="EMBL/GenBank/DDBJ databases">
        <title>Genome sequencing of Clostridium botulinum Groups I-IV and Clostridium butyricum.</title>
        <authorList>
            <person name="Brunt J."/>
            <person name="Van Vliet A.H.M."/>
            <person name="Stringer S.C."/>
            <person name="Carter A.T."/>
            <person name="Peck M.W."/>
        </authorList>
    </citation>
    <scope>NUCLEOTIDE SEQUENCE</scope>
    <source>
        <strain evidence="29">751/1</strain>
    </source>
</reference>
<dbReference type="InterPro" id="IPR023346">
    <property type="entry name" value="Lysozyme-like_dom_sf"/>
</dbReference>
<evidence type="ECO:0000256" key="4">
    <source>
        <dbReference type="ARBA" id="ARBA00007090"/>
    </source>
</evidence>
<gene>
    <name evidence="29" type="ORF">FDG29_16230</name>
</gene>
<dbReference type="GO" id="GO:0005886">
    <property type="term" value="C:plasma membrane"/>
    <property type="evidence" value="ECO:0007669"/>
    <property type="project" value="UniProtKB-SubCell"/>
</dbReference>
<keyword evidence="18 28" id="KW-1133">Transmembrane helix</keyword>
<accession>A0A6G4HXM9</accession>
<dbReference type="GO" id="GO:0009252">
    <property type="term" value="P:peptidoglycan biosynthetic process"/>
    <property type="evidence" value="ECO:0007669"/>
    <property type="project" value="UniProtKB-UniPathway"/>
</dbReference>
<dbReference type="InterPro" id="IPR012338">
    <property type="entry name" value="Beta-lactam/transpept-like"/>
</dbReference>
<evidence type="ECO:0000256" key="27">
    <source>
        <dbReference type="SAM" id="MobiDB-lite"/>
    </source>
</evidence>
<feature type="region of interest" description="Disordered" evidence="27">
    <location>
        <begin position="755"/>
        <end position="832"/>
    </location>
</feature>
<evidence type="ECO:0000256" key="19">
    <source>
        <dbReference type="ARBA" id="ARBA00023136"/>
    </source>
</evidence>
<comment type="catalytic activity">
    <reaction evidence="25">
        <text>[GlcNAc-(1-&gt;4)-Mur2Ac(oyl-L-Ala-gamma-D-Glu-L-Lys-D-Ala-D-Ala)](n)-di-trans,octa-cis-undecaprenyl diphosphate + beta-D-GlcNAc-(1-&gt;4)-Mur2Ac(oyl-L-Ala-gamma-D-Glu-L-Lys-D-Ala-D-Ala)-di-trans,octa-cis-undecaprenyl diphosphate = [GlcNAc-(1-&gt;4)-Mur2Ac(oyl-L-Ala-gamma-D-Glu-L-Lys-D-Ala-D-Ala)](n+1)-di-trans,octa-cis-undecaprenyl diphosphate + di-trans,octa-cis-undecaprenyl diphosphate + H(+)</text>
        <dbReference type="Rhea" id="RHEA:23708"/>
        <dbReference type="Rhea" id="RHEA-COMP:9602"/>
        <dbReference type="Rhea" id="RHEA-COMP:9603"/>
        <dbReference type="ChEBI" id="CHEBI:15378"/>
        <dbReference type="ChEBI" id="CHEBI:58405"/>
        <dbReference type="ChEBI" id="CHEBI:60033"/>
        <dbReference type="ChEBI" id="CHEBI:78435"/>
        <dbReference type="EC" id="2.4.99.28"/>
    </reaction>
</comment>
<comment type="catalytic activity">
    <reaction evidence="23">
        <text>Preferential cleavage: (Ac)2-L-Lys-D-Ala-|-D-Ala. Also transpeptidation of peptidyl-alanyl moieties that are N-acyl substituents of D-alanine.</text>
        <dbReference type="EC" id="3.4.16.4"/>
    </reaction>
</comment>
<dbReference type="AlphaFoldDB" id="A0A6G4HXM9"/>
<keyword evidence="21" id="KW-0511">Multifunctional enzyme</keyword>
<keyword evidence="15" id="KW-0133">Cell shape</keyword>
<feature type="transmembrane region" description="Helical" evidence="28">
    <location>
        <begin position="12"/>
        <end position="39"/>
    </location>
</feature>
<comment type="pathway">
    <text evidence="26">Glycan biosynthesis.</text>
</comment>
<evidence type="ECO:0000256" key="2">
    <source>
        <dbReference type="ARBA" id="ARBA00004401"/>
    </source>
</evidence>
<dbReference type="FunFam" id="1.10.3810.10:FF:000001">
    <property type="entry name" value="Penicillin-binding protein 1A"/>
    <property type="match status" value="1"/>
</dbReference>
<keyword evidence="20" id="KW-0046">Antibiotic resistance</keyword>
<evidence type="ECO:0000256" key="6">
    <source>
        <dbReference type="ARBA" id="ARBA00012448"/>
    </source>
</evidence>
<feature type="compositionally biased region" description="Basic and acidic residues" evidence="27">
    <location>
        <begin position="760"/>
        <end position="788"/>
    </location>
</feature>
<dbReference type="Pfam" id="PF00912">
    <property type="entry name" value="Transgly"/>
    <property type="match status" value="1"/>
</dbReference>
<keyword evidence="22" id="KW-0961">Cell wall biogenesis/degradation</keyword>
<dbReference type="InterPro" id="IPR001264">
    <property type="entry name" value="Glyco_trans_51"/>
</dbReference>
<dbReference type="Gene3D" id="1.10.3810.10">
    <property type="entry name" value="Biosynthetic peptidoglycan transglycosylase-like"/>
    <property type="match status" value="1"/>
</dbReference>
<keyword evidence="9" id="KW-0121">Carboxypeptidase</keyword>
<evidence type="ECO:0000256" key="17">
    <source>
        <dbReference type="ARBA" id="ARBA00022984"/>
    </source>
</evidence>
<organism evidence="29">
    <name type="scientific">Clostridium botulinum</name>
    <dbReference type="NCBI Taxonomy" id="1491"/>
    <lineage>
        <taxon>Bacteria</taxon>
        <taxon>Bacillati</taxon>
        <taxon>Bacillota</taxon>
        <taxon>Clostridia</taxon>
        <taxon>Eubacteriales</taxon>
        <taxon>Clostridiaceae</taxon>
        <taxon>Clostridium</taxon>
    </lineage>
</organism>
<evidence type="ECO:0000256" key="20">
    <source>
        <dbReference type="ARBA" id="ARBA00023251"/>
    </source>
</evidence>
<dbReference type="SUPFAM" id="SSF53955">
    <property type="entry name" value="Lysozyme-like"/>
    <property type="match status" value="1"/>
</dbReference>
<evidence type="ECO:0000256" key="18">
    <source>
        <dbReference type="ARBA" id="ARBA00022989"/>
    </source>
</evidence>
<keyword evidence="13 28" id="KW-0812">Transmembrane</keyword>
<dbReference type="NCBIfam" id="TIGR02074">
    <property type="entry name" value="PBP_1a_fam"/>
    <property type="match status" value="1"/>
</dbReference>
<feature type="compositionally biased region" description="Basic and acidic residues" evidence="27">
    <location>
        <begin position="823"/>
        <end position="832"/>
    </location>
</feature>
<keyword evidence="16" id="KW-0735">Signal-anchor</keyword>
<comment type="caution">
    <text evidence="29">The sequence shown here is derived from an EMBL/GenBank/DDBJ whole genome shotgun (WGS) entry which is preliminary data.</text>
</comment>
<dbReference type="PANTHER" id="PTHR32282:SF33">
    <property type="entry name" value="PEPTIDOGLYCAN GLYCOSYLTRANSFERASE"/>
    <property type="match status" value="1"/>
</dbReference>
<evidence type="ECO:0000256" key="23">
    <source>
        <dbReference type="ARBA" id="ARBA00034000"/>
    </source>
</evidence>
<evidence type="ECO:0000256" key="24">
    <source>
        <dbReference type="ARBA" id="ARBA00044770"/>
    </source>
</evidence>
<dbReference type="GO" id="GO:0008360">
    <property type="term" value="P:regulation of cell shape"/>
    <property type="evidence" value="ECO:0007669"/>
    <property type="project" value="UniProtKB-KW"/>
</dbReference>
<dbReference type="GO" id="GO:0008658">
    <property type="term" value="F:penicillin binding"/>
    <property type="evidence" value="ECO:0007669"/>
    <property type="project" value="InterPro"/>
</dbReference>
<keyword evidence="12" id="KW-0808">Transferase</keyword>
<feature type="compositionally biased region" description="Low complexity" evidence="27">
    <location>
        <begin position="789"/>
        <end position="822"/>
    </location>
</feature>
<dbReference type="InterPro" id="IPR001460">
    <property type="entry name" value="PCN-bd_Tpept"/>
</dbReference>
<evidence type="ECO:0000256" key="16">
    <source>
        <dbReference type="ARBA" id="ARBA00022968"/>
    </source>
</evidence>
<dbReference type="InterPro" id="IPR036950">
    <property type="entry name" value="PBP_transglycosylase"/>
</dbReference>
<dbReference type="Gene3D" id="3.40.710.10">
    <property type="entry name" value="DD-peptidase/beta-lactamase superfamily"/>
    <property type="match status" value="1"/>
</dbReference>
<evidence type="ECO:0000256" key="7">
    <source>
        <dbReference type="ARBA" id="ARBA00018638"/>
    </source>
</evidence>
<dbReference type="GO" id="GO:0009002">
    <property type="term" value="F:serine-type D-Ala-D-Ala carboxypeptidase activity"/>
    <property type="evidence" value="ECO:0007669"/>
    <property type="project" value="UniProtKB-EC"/>
</dbReference>
<dbReference type="UniPathway" id="UPA00219"/>
<dbReference type="GO" id="GO:0008955">
    <property type="term" value="F:peptidoglycan glycosyltransferase activity"/>
    <property type="evidence" value="ECO:0007669"/>
    <property type="project" value="UniProtKB-EC"/>
</dbReference>
<evidence type="ECO:0000256" key="8">
    <source>
        <dbReference type="ARBA" id="ARBA00022475"/>
    </source>
</evidence>
<dbReference type="GO" id="GO:0046677">
    <property type="term" value="P:response to antibiotic"/>
    <property type="evidence" value="ECO:0007669"/>
    <property type="project" value="UniProtKB-KW"/>
</dbReference>
<evidence type="ECO:0000256" key="15">
    <source>
        <dbReference type="ARBA" id="ARBA00022960"/>
    </source>
</evidence>
<comment type="pathway">
    <text evidence="3">Cell wall biogenesis; peptidoglycan biosynthesis.</text>
</comment>
<keyword evidence="10" id="KW-0645">Protease</keyword>
<dbReference type="PANTHER" id="PTHR32282">
    <property type="entry name" value="BINDING PROTEIN TRANSPEPTIDASE, PUTATIVE-RELATED"/>
    <property type="match status" value="1"/>
</dbReference>
<keyword evidence="11" id="KW-0328">Glycosyltransferase</keyword>
<dbReference type="RefSeq" id="WP_061293340.1">
    <property type="nucleotide sequence ID" value="NZ_JACBCU010000001.1"/>
</dbReference>
<evidence type="ECO:0000256" key="14">
    <source>
        <dbReference type="ARBA" id="ARBA00022801"/>
    </source>
</evidence>
<evidence type="ECO:0000256" key="28">
    <source>
        <dbReference type="SAM" id="Phobius"/>
    </source>
</evidence>
<dbReference type="SUPFAM" id="SSF56601">
    <property type="entry name" value="beta-lactamase/transpeptidase-like"/>
    <property type="match status" value="1"/>
</dbReference>
<evidence type="ECO:0000256" key="26">
    <source>
        <dbReference type="ARBA" id="ARBA00060592"/>
    </source>
</evidence>
<dbReference type="EMBL" id="SXEU01000007">
    <property type="protein sequence ID" value="NFV17693.1"/>
    <property type="molecule type" value="Genomic_DNA"/>
</dbReference>
<comment type="similarity">
    <text evidence="5">In the N-terminal section; belongs to the glycosyltransferase 51 family.</text>
</comment>
<keyword evidence="17" id="KW-0573">Peptidoglycan synthesis</keyword>
<comment type="similarity">
    <text evidence="4">In the C-terminal section; belongs to the transpeptidase family.</text>
</comment>
<dbReference type="GO" id="GO:0071555">
    <property type="term" value="P:cell wall organization"/>
    <property type="evidence" value="ECO:0007669"/>
    <property type="project" value="UniProtKB-KW"/>
</dbReference>
<evidence type="ECO:0000313" key="29">
    <source>
        <dbReference type="EMBL" id="NFV17693.1"/>
    </source>
</evidence>
<evidence type="ECO:0000256" key="1">
    <source>
        <dbReference type="ARBA" id="ARBA00002624"/>
    </source>
</evidence>
<evidence type="ECO:0000256" key="10">
    <source>
        <dbReference type="ARBA" id="ARBA00022670"/>
    </source>
</evidence>
<sequence length="832" mass="92947">MGKKKKKRKSSAFKIILNVFLSIFLVAGVAFGGIVFAMIKTAPPLNVQQVLTFDEPSILYDDKGQYMDKVITNEQRIVVDYKNVPQNLKNAFVSIEDERFYKHHGVDIKRFTGVILINVTNKIKRSSKLQGASTLTQQLIKNTVLSSEVSIKRKVQEMYLSIQLEKELSKDEILGAYMNSIFLGGNALGVEAASKQYFNKSVKDLSLIECAFIAGVPQSPSVYYPYSSASKKNPSIYLNRTKTVLYKMLDNGYITQNDYNKALKDLDSKKLAFAKPSAPSNKLAYEWFSIPAIEQVKKDLKTQYKYDDKQIHNLLVNGGLKVYTTMNKNLQDKTQNTINNAYYLNSYKSNGMIYPQASAVIMDYHNGEVKTIIGGRGDQPARSYNRAASYNYLRPAGSSIKPLTVYSAAIDSKKATAATGFEDSPIPNNIGRKYSSGAPYNPKNSPDIYYGYVNVREALMRSINVVAVKLVDRIGLNTSIQYAEKFGIPIDQHDRSSIASLSLGELHKGTNPLIMAQAYGVFGNNGTYTEAKLYTKVVDRTGKVLLEPKTNTKKVLSPEAAFITYDMLQGPVSESGTGPQANFGNMEVRGKTGTSSDMKNLWFCGLTPYYSAAVWIGNDNSSTVDGVYSSTAARLWGDIMKEFHVNLPYKQVQKPASVVTANVDRISGKLPTQLSYRDPRGSTVYNEFFINGTIPTEYDDIHVEAQINKLTGKLASKFTPSFLVESRVFLRRDYSPGVELLDQQWLLPYSIDEGGSLPPTEEKNNSNTRDKNKDKDKNKNKNKDKNPSQDKPNNNNNDNNSNNNNNNNDNNNNTKPPENDSNQNHEDNKNKQ</sequence>